<dbReference type="EMBL" id="LGRX02017085">
    <property type="protein sequence ID" value="KAK3261183.1"/>
    <property type="molecule type" value="Genomic_DNA"/>
</dbReference>
<dbReference type="InterPro" id="IPR037721">
    <property type="entry name" value="Ferlin"/>
</dbReference>
<feature type="compositionally biased region" description="Acidic residues" evidence="6">
    <location>
        <begin position="187"/>
        <end position="202"/>
    </location>
</feature>
<evidence type="ECO:0000256" key="4">
    <source>
        <dbReference type="ARBA" id="ARBA00022989"/>
    </source>
</evidence>
<proteinExistence type="predicted"/>
<dbReference type="PROSITE" id="PS50004">
    <property type="entry name" value="C2"/>
    <property type="match status" value="1"/>
</dbReference>
<dbReference type="PANTHER" id="PTHR12546">
    <property type="entry name" value="FER-1-LIKE"/>
    <property type="match status" value="1"/>
</dbReference>
<feature type="region of interest" description="Disordered" evidence="6">
    <location>
        <begin position="707"/>
        <end position="807"/>
    </location>
</feature>
<dbReference type="InterPro" id="IPR035892">
    <property type="entry name" value="C2_domain_sf"/>
</dbReference>
<evidence type="ECO:0000256" key="2">
    <source>
        <dbReference type="ARBA" id="ARBA00022692"/>
    </source>
</evidence>
<evidence type="ECO:0000256" key="1">
    <source>
        <dbReference type="ARBA" id="ARBA00004167"/>
    </source>
</evidence>
<evidence type="ECO:0000256" key="6">
    <source>
        <dbReference type="SAM" id="MobiDB-lite"/>
    </source>
</evidence>
<protein>
    <recommendedName>
        <fullName evidence="7">C2 domain-containing protein</fullName>
    </recommendedName>
</protein>
<name>A0AAE0KUG0_9CHLO</name>
<evidence type="ECO:0000313" key="8">
    <source>
        <dbReference type="EMBL" id="KAK3261183.1"/>
    </source>
</evidence>
<dbReference type="Gene3D" id="2.60.40.150">
    <property type="entry name" value="C2 domain"/>
    <property type="match status" value="1"/>
</dbReference>
<comment type="subcellular location">
    <subcellularLocation>
        <location evidence="1">Membrane</location>
        <topology evidence="1">Single-pass membrane protein</topology>
    </subcellularLocation>
</comment>
<dbReference type="SUPFAM" id="SSF49562">
    <property type="entry name" value="C2 domain (Calcium/lipid-binding domain, CaLB)"/>
    <property type="match status" value="1"/>
</dbReference>
<feature type="region of interest" description="Disordered" evidence="6">
    <location>
        <begin position="183"/>
        <end position="223"/>
    </location>
</feature>
<feature type="compositionally biased region" description="Acidic residues" evidence="6">
    <location>
        <begin position="708"/>
        <end position="751"/>
    </location>
</feature>
<organism evidence="8 9">
    <name type="scientific">Cymbomonas tetramitiformis</name>
    <dbReference type="NCBI Taxonomy" id="36881"/>
    <lineage>
        <taxon>Eukaryota</taxon>
        <taxon>Viridiplantae</taxon>
        <taxon>Chlorophyta</taxon>
        <taxon>Pyramimonadophyceae</taxon>
        <taxon>Pyramimonadales</taxon>
        <taxon>Pyramimonadaceae</taxon>
        <taxon>Cymbomonas</taxon>
    </lineage>
</organism>
<dbReference type="Pfam" id="PF00168">
    <property type="entry name" value="C2"/>
    <property type="match status" value="1"/>
</dbReference>
<evidence type="ECO:0000256" key="5">
    <source>
        <dbReference type="ARBA" id="ARBA00023136"/>
    </source>
</evidence>
<feature type="compositionally biased region" description="Polar residues" evidence="6">
    <location>
        <begin position="773"/>
        <end position="795"/>
    </location>
</feature>
<keyword evidence="3" id="KW-0677">Repeat</keyword>
<comment type="caution">
    <text evidence="8">The sequence shown here is derived from an EMBL/GenBank/DDBJ whole genome shotgun (WGS) entry which is preliminary data.</text>
</comment>
<keyword evidence="9" id="KW-1185">Reference proteome</keyword>
<feature type="compositionally biased region" description="Basic and acidic residues" evidence="6">
    <location>
        <begin position="203"/>
        <end position="217"/>
    </location>
</feature>
<dbReference type="GO" id="GO:0007009">
    <property type="term" value="P:plasma membrane organization"/>
    <property type="evidence" value="ECO:0007669"/>
    <property type="project" value="TreeGrafter"/>
</dbReference>
<dbReference type="InterPro" id="IPR000008">
    <property type="entry name" value="C2_dom"/>
</dbReference>
<evidence type="ECO:0000259" key="7">
    <source>
        <dbReference type="PROSITE" id="PS50004"/>
    </source>
</evidence>
<reference evidence="8 9" key="1">
    <citation type="journal article" date="2015" name="Genome Biol. Evol.">
        <title>Comparative Genomics of a Bacterivorous Green Alga Reveals Evolutionary Causalities and Consequences of Phago-Mixotrophic Mode of Nutrition.</title>
        <authorList>
            <person name="Burns J.A."/>
            <person name="Paasch A."/>
            <person name="Narechania A."/>
            <person name="Kim E."/>
        </authorList>
    </citation>
    <scope>NUCLEOTIDE SEQUENCE [LARGE SCALE GENOMIC DNA]</scope>
    <source>
        <strain evidence="8 9">PLY_AMNH</strain>
    </source>
</reference>
<gene>
    <name evidence="8" type="ORF">CYMTET_29898</name>
</gene>
<dbReference type="CDD" id="cd00030">
    <property type="entry name" value="C2"/>
    <property type="match status" value="1"/>
</dbReference>
<evidence type="ECO:0000313" key="9">
    <source>
        <dbReference type="Proteomes" id="UP001190700"/>
    </source>
</evidence>
<dbReference type="GO" id="GO:0016020">
    <property type="term" value="C:membrane"/>
    <property type="evidence" value="ECO:0007669"/>
    <property type="project" value="UniProtKB-SubCell"/>
</dbReference>
<keyword evidence="5" id="KW-0472">Membrane</keyword>
<dbReference type="PANTHER" id="PTHR12546:SF33">
    <property type="entry name" value="SPERM VESICLE FUSION PROTEIN FER-1"/>
    <property type="match status" value="1"/>
</dbReference>
<evidence type="ECO:0000256" key="3">
    <source>
        <dbReference type="ARBA" id="ARBA00022737"/>
    </source>
</evidence>
<feature type="domain" description="C2" evidence="7">
    <location>
        <begin position="220"/>
        <end position="349"/>
    </location>
</feature>
<dbReference type="Proteomes" id="UP001190700">
    <property type="component" value="Unassembled WGS sequence"/>
</dbReference>
<accession>A0AAE0KUG0</accession>
<sequence>MRERPALLLTEVFQLQLLRPEEGTEGKVAISISCGAYKMDTKWVVTRPEVGAAKCDCWAEWNQRLNMPMLIPLEKIKEGIPMGSQLPDVFIDVMWRGRGSLGGAKRRMAYARIPMRDLKPAMRTYDAGNDVSHAGIGQPWAFEGWVQLTSDALAERGRGSTTVRHHRPIGNILVRLLLQEPQPMDNNLDDESEESEVDSNLDENERLELMDKKRREREEEDEGPKITIPKRMVISIPQIPKRLFNLFIQLYQAMDLPAADIEGTSDPYCVISFGRNMTQTQVIEKSMAPGWFASCEVEVELPIFSQEYKAGQKIKRIEANPNDMRESLGINGRLPVYVDPDAPPIGLESLGMHMLEDLRIPAEPESTQLKKMGERQPLKNDLNVHMEDAEIRIPSKPDETRQPDIGPVTLAFGEGMSIDSSEYSSEISSTLSNLETKKVIRRNDGDVLWWAAPLVTLTVYDCDKVGEHDALCVTSVAIQPPDSLLQPPIPATEHNTSAMADPEWYPLKSFDNIRSGGRILCGMAVKPYDVGTNKYSSDQAGIFSTNEKKVKLVRSNMASSMFFSLSKHKRDLISFGGPGVSGLDLDCLPVDVDIVVVGIRNMLPMFKLELKEPFVEIEMGGVLHLDRHPLSKITIPSNQPSGANANYAEVITIRGRVPKEPKCIVAINIRVKDIRLGTTLLVGTSTFPLEVDGLERSGHPNIAAFLEDFSDDEEVVEEEDSDDTSSSDDDDDDDDDEGAPPEEGEEAAEEDGDKKVKKKKKRGDDGTEMDDMSLNSGTIRSGTVRSGSMGNSRAGSQAGGEGPAARGLGALASKMDADIGELDPDDFMSFEVRAHMACATLAASG</sequence>
<dbReference type="AlphaFoldDB" id="A0AAE0KUG0"/>
<keyword evidence="2" id="KW-0812">Transmembrane</keyword>
<keyword evidence="4" id="KW-1133">Transmembrane helix</keyword>